<organism evidence="1 2">
    <name type="scientific">Cyanomargarita calcarea GSE-NOS-MK-12-04C</name>
    <dbReference type="NCBI Taxonomy" id="2839659"/>
    <lineage>
        <taxon>Bacteria</taxon>
        <taxon>Bacillati</taxon>
        <taxon>Cyanobacteriota</taxon>
        <taxon>Cyanophyceae</taxon>
        <taxon>Nostocales</taxon>
        <taxon>Cyanomargaritaceae</taxon>
        <taxon>Cyanomargarita</taxon>
    </lineage>
</organism>
<comment type="caution">
    <text evidence="1">The sequence shown here is derived from an EMBL/GenBank/DDBJ whole genome shotgun (WGS) entry which is preliminary data.</text>
</comment>
<accession>A0A951UQY9</accession>
<proteinExistence type="predicted"/>
<gene>
    <name evidence="1" type="ORF">KME60_03360</name>
</gene>
<dbReference type="Proteomes" id="UP000729701">
    <property type="component" value="Unassembled WGS sequence"/>
</dbReference>
<reference evidence="1" key="2">
    <citation type="journal article" date="2022" name="Microbiol. Resour. Announc.">
        <title>Metagenome Sequencing to Explore Phylogenomics of Terrestrial Cyanobacteria.</title>
        <authorList>
            <person name="Ward R.D."/>
            <person name="Stajich J.E."/>
            <person name="Johansen J.R."/>
            <person name="Huntemann M."/>
            <person name="Clum A."/>
            <person name="Foster B."/>
            <person name="Foster B."/>
            <person name="Roux S."/>
            <person name="Palaniappan K."/>
            <person name="Varghese N."/>
            <person name="Mukherjee S."/>
            <person name="Reddy T.B.K."/>
            <person name="Daum C."/>
            <person name="Copeland A."/>
            <person name="Chen I.A."/>
            <person name="Ivanova N.N."/>
            <person name="Kyrpides N.C."/>
            <person name="Shapiro N."/>
            <person name="Eloe-Fadrosh E.A."/>
            <person name="Pietrasiak N."/>
        </authorList>
    </citation>
    <scope>NUCLEOTIDE SEQUENCE</scope>
    <source>
        <strain evidence="1">GSE-NOS-MK-12-04C</strain>
    </source>
</reference>
<sequence length="282" mass="31390">MQFSHDLLIDSRETRVQALNSATNEHAITVLNKAKAVVLAVWEGIGIATTAQVAEYYEVSDKAIKHIIERNGDEFAEEVRLLTGKELQDVRSKLELSPRTPKALAWNARGFLRVGLMLRDSLVAKALRDLIVNAASANQPQLTVQDKQHQIQLNCLAAIAQGLNDSVNILVDRVSQVQQALTVQASSNHQQTNQHLSMVADDITEHLKSIKEAISSQPTQIVNIVPPVKEKRSAAQDRSFTFAVRSWEKYDRWAELADKAGMSRSQFFYEIVNQALEGGSHD</sequence>
<dbReference type="AlphaFoldDB" id="A0A951UQY9"/>
<name>A0A951UQY9_9CYAN</name>
<evidence type="ECO:0000313" key="2">
    <source>
        <dbReference type="Proteomes" id="UP000729701"/>
    </source>
</evidence>
<reference evidence="1" key="1">
    <citation type="submission" date="2021-05" db="EMBL/GenBank/DDBJ databases">
        <authorList>
            <person name="Pietrasiak N."/>
            <person name="Ward R."/>
            <person name="Stajich J.E."/>
            <person name="Kurbessoian T."/>
        </authorList>
    </citation>
    <scope>NUCLEOTIDE SEQUENCE</scope>
    <source>
        <strain evidence="1">GSE-NOS-MK-12-04C</strain>
    </source>
</reference>
<protein>
    <submittedName>
        <fullName evidence="1">Uncharacterized protein</fullName>
    </submittedName>
</protein>
<dbReference type="EMBL" id="JAHHGZ010000003">
    <property type="protein sequence ID" value="MBW4666494.1"/>
    <property type="molecule type" value="Genomic_DNA"/>
</dbReference>
<evidence type="ECO:0000313" key="1">
    <source>
        <dbReference type="EMBL" id="MBW4666494.1"/>
    </source>
</evidence>